<dbReference type="Proteomes" id="UP000515789">
    <property type="component" value="Chromosome"/>
</dbReference>
<name>A0A7G5MTF2_9FIRM</name>
<proteinExistence type="predicted"/>
<dbReference type="InterPro" id="IPR024307">
    <property type="entry name" value="YmaF"/>
</dbReference>
<evidence type="ECO:0008006" key="3">
    <source>
        <dbReference type="Google" id="ProtNLM"/>
    </source>
</evidence>
<gene>
    <name evidence="1" type="ORF">E5259_09970</name>
</gene>
<dbReference type="EMBL" id="CP039126">
    <property type="protein sequence ID" value="QMW77895.1"/>
    <property type="molecule type" value="Genomic_DNA"/>
</dbReference>
<evidence type="ECO:0000313" key="1">
    <source>
        <dbReference type="EMBL" id="QMW77895.1"/>
    </source>
</evidence>
<dbReference type="Pfam" id="PF12788">
    <property type="entry name" value="YmaF"/>
    <property type="match status" value="1"/>
</dbReference>
<sequence>MNEDIKKPCHPKQHVHEVTGSVKIAGCCEYAHNHRFATVSSEAIPCDGTHVHEVKFQTDSCNGHTHEFCGTSSPAIDVGCGKHVHLIKGCTSMDAGHKHDFIVATLIENPVCD</sequence>
<accession>A0A7G5MTF2</accession>
<protein>
    <recommendedName>
        <fullName evidence="3">YmaF family protein</fullName>
    </recommendedName>
</protein>
<dbReference type="GeneID" id="75055975"/>
<dbReference type="AlphaFoldDB" id="A0A7G5MTF2"/>
<dbReference type="RefSeq" id="WP_081624814.1">
    <property type="nucleotide sequence ID" value="NZ_AP031416.1"/>
</dbReference>
<organism evidence="1 2">
    <name type="scientific">Blautia producta</name>
    <dbReference type="NCBI Taxonomy" id="33035"/>
    <lineage>
        <taxon>Bacteria</taxon>
        <taxon>Bacillati</taxon>
        <taxon>Bacillota</taxon>
        <taxon>Clostridia</taxon>
        <taxon>Lachnospirales</taxon>
        <taxon>Lachnospiraceae</taxon>
        <taxon>Blautia</taxon>
    </lineage>
</organism>
<reference evidence="1 2" key="1">
    <citation type="submission" date="2019-04" db="EMBL/GenBank/DDBJ databases">
        <authorList>
            <person name="Schori C."/>
            <person name="Ahrens C."/>
        </authorList>
    </citation>
    <scope>NUCLEOTIDE SEQUENCE [LARGE SCALE GENOMIC DNA]</scope>
    <source>
        <strain evidence="1 2">DSM 2950</strain>
    </source>
</reference>
<evidence type="ECO:0000313" key="2">
    <source>
        <dbReference type="Proteomes" id="UP000515789"/>
    </source>
</evidence>